<evidence type="ECO:0000313" key="1">
    <source>
        <dbReference type="Proteomes" id="UP000095287"/>
    </source>
</evidence>
<name>A0A1I7Y4R3_9BILA</name>
<dbReference type="AlphaFoldDB" id="A0A1I7Y4R3"/>
<reference evidence="2" key="1">
    <citation type="submission" date="2016-11" db="UniProtKB">
        <authorList>
            <consortium name="WormBaseParasite"/>
        </authorList>
    </citation>
    <scope>IDENTIFICATION</scope>
</reference>
<accession>A0A1I7Y4R3</accession>
<proteinExistence type="predicted"/>
<keyword evidence="1" id="KW-1185">Reference proteome</keyword>
<sequence length="116" mass="13284">MPSSQPNEVQTRQTPCRDRQGCICLLLKEDSGDVYRLLVPHCLLQRQCLKLTSCRPVGCHSLFCYLEMDELDFFRNAVYNMPRELVERVFRASVGQPDLEAWAIVAREVLDIPQGG</sequence>
<protein>
    <submittedName>
        <fullName evidence="2">F-box domain-containing protein</fullName>
    </submittedName>
</protein>
<dbReference type="Proteomes" id="UP000095287">
    <property type="component" value="Unplaced"/>
</dbReference>
<evidence type="ECO:0000313" key="2">
    <source>
        <dbReference type="WBParaSite" id="L893_g12725.t1"/>
    </source>
</evidence>
<dbReference type="WBParaSite" id="L893_g12725.t1">
    <property type="protein sequence ID" value="L893_g12725.t1"/>
    <property type="gene ID" value="L893_g12725"/>
</dbReference>
<organism evidence="1 2">
    <name type="scientific">Steinernema glaseri</name>
    <dbReference type="NCBI Taxonomy" id="37863"/>
    <lineage>
        <taxon>Eukaryota</taxon>
        <taxon>Metazoa</taxon>
        <taxon>Ecdysozoa</taxon>
        <taxon>Nematoda</taxon>
        <taxon>Chromadorea</taxon>
        <taxon>Rhabditida</taxon>
        <taxon>Tylenchina</taxon>
        <taxon>Panagrolaimomorpha</taxon>
        <taxon>Strongyloidoidea</taxon>
        <taxon>Steinernematidae</taxon>
        <taxon>Steinernema</taxon>
    </lineage>
</organism>